<dbReference type="AlphaFoldDB" id="A0AAE3K3B4"/>
<accession>A0AAE3K3B4</accession>
<gene>
    <name evidence="1" type="ORF">AArcSt11_01030</name>
</gene>
<protein>
    <submittedName>
        <fullName evidence="1">Uncharacterized protein</fullName>
    </submittedName>
</protein>
<evidence type="ECO:0000313" key="1">
    <source>
        <dbReference type="EMBL" id="MCL9812231.1"/>
    </source>
</evidence>
<proteinExistence type="predicted"/>
<keyword evidence="2" id="KW-1185">Reference proteome</keyword>
<sequence length="61" mass="6797">MDSCENCGDDVPHRFEHRVRADVMTHRQVRLVCTDCHPNLAADLKYESPAGAGVRSDQTAD</sequence>
<comment type="caution">
    <text evidence="1">The sequence shown here is derived from an EMBL/GenBank/DDBJ whole genome shotgun (WGS) entry which is preliminary data.</text>
</comment>
<organism evidence="1 2">
    <name type="scientific">Natranaeroarchaeum aerophilus</name>
    <dbReference type="NCBI Taxonomy" id="2917711"/>
    <lineage>
        <taxon>Archaea</taxon>
        <taxon>Methanobacteriati</taxon>
        <taxon>Methanobacteriota</taxon>
        <taxon>Stenosarchaea group</taxon>
        <taxon>Halobacteria</taxon>
        <taxon>Halobacteriales</taxon>
        <taxon>Natronoarchaeaceae</taxon>
        <taxon>Natranaeroarchaeum</taxon>
    </lineage>
</organism>
<name>A0AAE3K3B4_9EURY</name>
<evidence type="ECO:0000313" key="2">
    <source>
        <dbReference type="Proteomes" id="UP001202674"/>
    </source>
</evidence>
<dbReference type="Proteomes" id="UP001202674">
    <property type="component" value="Unassembled WGS sequence"/>
</dbReference>
<dbReference type="EMBL" id="JAKRVY010000001">
    <property type="protein sequence ID" value="MCL9812231.1"/>
    <property type="molecule type" value="Genomic_DNA"/>
</dbReference>
<dbReference type="RefSeq" id="WP_250593762.1">
    <property type="nucleotide sequence ID" value="NZ_JAKRVY010000001.1"/>
</dbReference>
<reference evidence="1 2" key="1">
    <citation type="journal article" date="2022" name="Syst. Appl. Microbiol.">
        <title>Natronocalculus amylovorans gen. nov., sp. nov., and Natranaeroarchaeum aerophilus sp. nov., dominant culturable amylolytic natronoarchaea from hypersaline soda lakes in southwestern Siberia.</title>
        <authorList>
            <person name="Sorokin D.Y."/>
            <person name="Elcheninov A.G."/>
            <person name="Khizhniak T.V."/>
            <person name="Koenen M."/>
            <person name="Bale N.J."/>
            <person name="Damste J.S.S."/>
            <person name="Kublanov I.V."/>
        </authorList>
    </citation>
    <scope>NUCLEOTIDE SEQUENCE [LARGE SCALE GENOMIC DNA]</scope>
    <source>
        <strain evidence="1 2">AArc-St1-1</strain>
    </source>
</reference>